<dbReference type="PANTHER" id="PTHR43386:SF1">
    <property type="entry name" value="D,D-DIPEPTIDE TRANSPORT SYSTEM PERMEASE PROTEIN DDPC-RELATED"/>
    <property type="match status" value="1"/>
</dbReference>
<evidence type="ECO:0000256" key="6">
    <source>
        <dbReference type="ARBA" id="ARBA00023136"/>
    </source>
</evidence>
<dbReference type="CDD" id="cd06261">
    <property type="entry name" value="TM_PBP2"/>
    <property type="match status" value="1"/>
</dbReference>
<dbReference type="EMBL" id="CP002043">
    <property type="protein sequence ID" value="ADH65056.1"/>
    <property type="molecule type" value="Genomic_DNA"/>
</dbReference>
<name>D7BIQ0_ALLS1</name>
<dbReference type="PANTHER" id="PTHR43386">
    <property type="entry name" value="OLIGOPEPTIDE TRANSPORT SYSTEM PERMEASE PROTEIN APPC"/>
    <property type="match status" value="1"/>
</dbReference>
<keyword evidence="3" id="KW-1003">Cell membrane</keyword>
<comment type="similarity">
    <text evidence="7">Belongs to the binding-protein-dependent transport system permease family.</text>
</comment>
<dbReference type="Pfam" id="PF00528">
    <property type="entry name" value="BPD_transp_1"/>
    <property type="match status" value="1"/>
</dbReference>
<keyword evidence="9" id="KW-0614">Plasmid</keyword>
<feature type="domain" description="ABC transmembrane type-1" evidence="8">
    <location>
        <begin position="58"/>
        <end position="250"/>
    </location>
</feature>
<evidence type="ECO:0000256" key="3">
    <source>
        <dbReference type="ARBA" id="ARBA00022475"/>
    </source>
</evidence>
<keyword evidence="10" id="KW-1185">Reference proteome</keyword>
<dbReference type="eggNOG" id="COG1173">
    <property type="taxonomic scope" value="Bacteria"/>
</dbReference>
<protein>
    <recommendedName>
        <fullName evidence="8">ABC transmembrane type-1 domain-containing protein</fullName>
    </recommendedName>
</protein>
<evidence type="ECO:0000256" key="2">
    <source>
        <dbReference type="ARBA" id="ARBA00022448"/>
    </source>
</evidence>
<gene>
    <name evidence="9" type="ORF">Mesil_3239</name>
</gene>
<feature type="transmembrane region" description="Helical" evidence="7">
    <location>
        <begin position="227"/>
        <end position="251"/>
    </location>
</feature>
<evidence type="ECO:0000256" key="7">
    <source>
        <dbReference type="RuleBase" id="RU363032"/>
    </source>
</evidence>
<geneLocation type="plasmid" evidence="9 10">
    <name>pMESIL01</name>
</geneLocation>
<evidence type="ECO:0000256" key="1">
    <source>
        <dbReference type="ARBA" id="ARBA00004651"/>
    </source>
</evidence>
<dbReference type="InterPro" id="IPR000515">
    <property type="entry name" value="MetI-like"/>
</dbReference>
<proteinExistence type="inferred from homology"/>
<dbReference type="InterPro" id="IPR050366">
    <property type="entry name" value="BP-dependent_transpt_permease"/>
</dbReference>
<dbReference type="InterPro" id="IPR035906">
    <property type="entry name" value="MetI-like_sf"/>
</dbReference>
<keyword evidence="4 7" id="KW-0812">Transmembrane</keyword>
<dbReference type="KEGG" id="msv:Mesil_3239"/>
<evidence type="ECO:0000256" key="4">
    <source>
        <dbReference type="ARBA" id="ARBA00022692"/>
    </source>
</evidence>
<dbReference type="Proteomes" id="UP000001916">
    <property type="component" value="Plasmid pMESIL01"/>
</dbReference>
<dbReference type="SUPFAM" id="SSF161098">
    <property type="entry name" value="MetI-like"/>
    <property type="match status" value="1"/>
</dbReference>
<dbReference type="Gene3D" id="1.10.3720.10">
    <property type="entry name" value="MetI-like"/>
    <property type="match status" value="1"/>
</dbReference>
<evidence type="ECO:0000313" key="9">
    <source>
        <dbReference type="EMBL" id="ADH65056.1"/>
    </source>
</evidence>
<dbReference type="OrthoDB" id="9779825at2"/>
<dbReference type="GO" id="GO:0055085">
    <property type="term" value="P:transmembrane transport"/>
    <property type="evidence" value="ECO:0007669"/>
    <property type="project" value="InterPro"/>
</dbReference>
<evidence type="ECO:0000256" key="5">
    <source>
        <dbReference type="ARBA" id="ARBA00022989"/>
    </source>
</evidence>
<dbReference type="PROSITE" id="PS50928">
    <property type="entry name" value="ABC_TM1"/>
    <property type="match status" value="1"/>
</dbReference>
<feature type="transmembrane region" description="Helical" evidence="7">
    <location>
        <begin position="62"/>
        <end position="86"/>
    </location>
</feature>
<dbReference type="HOGENOM" id="CLU_028518_8_0_0"/>
<keyword evidence="5 7" id="KW-1133">Transmembrane helix</keyword>
<dbReference type="AlphaFoldDB" id="D7BIQ0"/>
<organism evidence="9 10">
    <name type="scientific">Allomeiothermus silvanus (strain ATCC 700542 / DSM 9946 / NBRC 106475 / NCIMB 13440 / VI-R2)</name>
    <name type="common">Thermus silvanus</name>
    <dbReference type="NCBI Taxonomy" id="526227"/>
    <lineage>
        <taxon>Bacteria</taxon>
        <taxon>Thermotogati</taxon>
        <taxon>Deinococcota</taxon>
        <taxon>Deinococci</taxon>
        <taxon>Thermales</taxon>
        <taxon>Thermaceae</taxon>
        <taxon>Allomeiothermus</taxon>
    </lineage>
</organism>
<accession>D7BIQ0</accession>
<evidence type="ECO:0000259" key="8">
    <source>
        <dbReference type="PROSITE" id="PS50928"/>
    </source>
</evidence>
<keyword evidence="6 7" id="KW-0472">Membrane</keyword>
<dbReference type="GO" id="GO:0005886">
    <property type="term" value="C:plasma membrane"/>
    <property type="evidence" value="ECO:0007669"/>
    <property type="project" value="UniProtKB-SubCell"/>
</dbReference>
<evidence type="ECO:0000313" key="10">
    <source>
        <dbReference type="Proteomes" id="UP000001916"/>
    </source>
</evidence>
<comment type="subcellular location">
    <subcellularLocation>
        <location evidence="1 7">Cell membrane</location>
        <topology evidence="1 7">Multi-pass membrane protein</topology>
    </subcellularLocation>
</comment>
<reference evidence="9 10" key="1">
    <citation type="journal article" date="2010" name="Stand. Genomic Sci.">
        <title>Complete genome sequence of Meiothermus silvanus type strain (VI-R2).</title>
        <authorList>
            <person name="Sikorski J."/>
            <person name="Tindall B.J."/>
            <person name="Lowry S."/>
            <person name="Lucas S."/>
            <person name="Nolan M."/>
            <person name="Copeland A."/>
            <person name="Glavina Del Rio T."/>
            <person name="Tice H."/>
            <person name="Cheng J.F."/>
            <person name="Han C."/>
            <person name="Pitluck S."/>
            <person name="Liolios K."/>
            <person name="Ivanova N."/>
            <person name="Mavromatis K."/>
            <person name="Mikhailova N."/>
            <person name="Pati A."/>
            <person name="Goodwin L."/>
            <person name="Chen A."/>
            <person name="Palaniappan K."/>
            <person name="Land M."/>
            <person name="Hauser L."/>
            <person name="Chang Y.J."/>
            <person name="Jeffries C.D."/>
            <person name="Rohde M."/>
            <person name="Goker M."/>
            <person name="Woyke T."/>
            <person name="Bristow J."/>
            <person name="Eisen J.A."/>
            <person name="Markowitz V."/>
            <person name="Hugenholtz P."/>
            <person name="Kyrpides N.C."/>
            <person name="Klenk H.P."/>
            <person name="Lapidus A."/>
        </authorList>
    </citation>
    <scope>NUCLEOTIDE SEQUENCE [LARGE SCALE GENOMIC DNA]</scope>
    <source>
        <strain evidence="10">ATCC 700542 / DSM 9946 / VI-R2</strain>
        <plasmid evidence="10">Plasmid pMESIL01</plasmid>
    </source>
</reference>
<sequence length="263" mass="28313">MRGIAFSLLAVPLGLLIISLALPYPRASFPPYLFPNLEHPLGTDDVGYDVLALLAHGARTTLGVGFLAGSLATLTGLLVGGAAGFWPRLESPLMRLTDLFFAFPRLPLLILMSLYLRPSPLNAVLILALFGWPDTARTLRPLVAALREAGYVRVARSLGAGGAYLLARHVLPQAYPLIATQWTLEVRFALMAGAGLAFLGLTDPSQPDWGLMLFQAFSRDETFLGPYWLWTVLPPALALAITVLGLSLCILGQAERLDPRLGG</sequence>
<keyword evidence="2 7" id="KW-0813">Transport</keyword>